<proteinExistence type="predicted"/>
<protein>
    <submittedName>
        <fullName evidence="1">Uncharacterized protein</fullName>
    </submittedName>
</protein>
<dbReference type="Proteomes" id="UP000005237">
    <property type="component" value="Unassembled WGS sequence"/>
</dbReference>
<name>A0A8R1HGI0_CAEJA</name>
<dbReference type="AlphaFoldDB" id="A0A8R1HGI0"/>
<dbReference type="EnsemblMetazoa" id="CJA00792.1">
    <property type="protein sequence ID" value="CJA00792.1"/>
    <property type="gene ID" value="WBGene00119996"/>
</dbReference>
<organism evidence="1 2">
    <name type="scientific">Caenorhabditis japonica</name>
    <dbReference type="NCBI Taxonomy" id="281687"/>
    <lineage>
        <taxon>Eukaryota</taxon>
        <taxon>Metazoa</taxon>
        <taxon>Ecdysozoa</taxon>
        <taxon>Nematoda</taxon>
        <taxon>Chromadorea</taxon>
        <taxon>Rhabditida</taxon>
        <taxon>Rhabditina</taxon>
        <taxon>Rhabditomorpha</taxon>
        <taxon>Rhabditoidea</taxon>
        <taxon>Rhabditidae</taxon>
        <taxon>Peloderinae</taxon>
        <taxon>Caenorhabditis</taxon>
    </lineage>
</organism>
<reference evidence="1" key="2">
    <citation type="submission" date="2022-06" db="UniProtKB">
        <authorList>
            <consortium name="EnsemblMetazoa"/>
        </authorList>
    </citation>
    <scope>IDENTIFICATION</scope>
    <source>
        <strain evidence="1">DF5081</strain>
    </source>
</reference>
<evidence type="ECO:0000313" key="1">
    <source>
        <dbReference type="EnsemblMetazoa" id="CJA00792.1"/>
    </source>
</evidence>
<keyword evidence="2" id="KW-1185">Reference proteome</keyword>
<reference evidence="2" key="1">
    <citation type="submission" date="2010-08" db="EMBL/GenBank/DDBJ databases">
        <authorList>
            <consortium name="Caenorhabditis japonica Sequencing Consortium"/>
            <person name="Wilson R.K."/>
        </authorList>
    </citation>
    <scope>NUCLEOTIDE SEQUENCE [LARGE SCALE GENOMIC DNA]</scope>
    <source>
        <strain evidence="2">DF5081</strain>
    </source>
</reference>
<sequence length="145" mass="16602">MVNEHRSVAPILLIVLLDRRASMRFVVRQLETSTRALVAVFLLFQRVQREEFVEVFNAQRQTIVVNVSMVGRRGCAQITPAKRDTRVTETTAVPRVLRVVLHSALASTVFVPTGTHVRQETFVVNRKISEDERTMVKTRSREICE</sequence>
<accession>A0A8R1HGI0</accession>
<evidence type="ECO:0000313" key="2">
    <source>
        <dbReference type="Proteomes" id="UP000005237"/>
    </source>
</evidence>